<evidence type="ECO:0000313" key="2">
    <source>
        <dbReference type="EMBL" id="CAL1611442.1"/>
    </source>
</evidence>
<evidence type="ECO:0000313" key="3">
    <source>
        <dbReference type="Proteomes" id="UP001497482"/>
    </source>
</evidence>
<dbReference type="AlphaFoldDB" id="A0AAV2MDJ6"/>
<accession>A0AAV2MDJ6</accession>
<proteinExistence type="predicted"/>
<dbReference type="EMBL" id="OZ035829">
    <property type="protein sequence ID" value="CAL1611442.1"/>
    <property type="molecule type" value="Genomic_DNA"/>
</dbReference>
<feature type="region of interest" description="Disordered" evidence="1">
    <location>
        <begin position="1"/>
        <end position="82"/>
    </location>
</feature>
<dbReference type="Proteomes" id="UP001497482">
    <property type="component" value="Chromosome 7"/>
</dbReference>
<feature type="compositionally biased region" description="Polar residues" evidence="1">
    <location>
        <begin position="73"/>
        <end position="82"/>
    </location>
</feature>
<keyword evidence="3" id="KW-1185">Reference proteome</keyword>
<gene>
    <name evidence="2" type="ORF">KC01_LOCUS37856</name>
</gene>
<name>A0AAV2MDJ6_KNICA</name>
<evidence type="ECO:0000256" key="1">
    <source>
        <dbReference type="SAM" id="MobiDB-lite"/>
    </source>
</evidence>
<organism evidence="2 3">
    <name type="scientific">Knipowitschia caucasica</name>
    <name type="common">Caucasian dwarf goby</name>
    <name type="synonym">Pomatoschistus caucasicus</name>
    <dbReference type="NCBI Taxonomy" id="637954"/>
    <lineage>
        <taxon>Eukaryota</taxon>
        <taxon>Metazoa</taxon>
        <taxon>Chordata</taxon>
        <taxon>Craniata</taxon>
        <taxon>Vertebrata</taxon>
        <taxon>Euteleostomi</taxon>
        <taxon>Actinopterygii</taxon>
        <taxon>Neopterygii</taxon>
        <taxon>Teleostei</taxon>
        <taxon>Neoteleostei</taxon>
        <taxon>Acanthomorphata</taxon>
        <taxon>Gobiaria</taxon>
        <taxon>Gobiiformes</taxon>
        <taxon>Gobioidei</taxon>
        <taxon>Gobiidae</taxon>
        <taxon>Gobiinae</taxon>
        <taxon>Knipowitschia</taxon>
    </lineage>
</organism>
<sequence>MTLGRKAGLGHNSTRPSPPPKDRQDAWTESTHNSPALLADASASKRAVLKATHSGLASDTDSKGGPDRPLRTTLRSQTGGVL</sequence>
<reference evidence="2 3" key="1">
    <citation type="submission" date="2024-04" db="EMBL/GenBank/DDBJ databases">
        <authorList>
            <person name="Waldvogel A.-M."/>
            <person name="Schoenle A."/>
        </authorList>
    </citation>
    <scope>NUCLEOTIDE SEQUENCE [LARGE SCALE GENOMIC DNA]</scope>
</reference>
<protein>
    <submittedName>
        <fullName evidence="2">Uncharacterized protein</fullName>
    </submittedName>
</protein>
<feature type="compositionally biased region" description="Basic and acidic residues" evidence="1">
    <location>
        <begin position="60"/>
        <end position="70"/>
    </location>
</feature>